<name>A0A7J7KU95_9MAGN</name>
<proteinExistence type="predicted"/>
<evidence type="ECO:0000313" key="3">
    <source>
        <dbReference type="Proteomes" id="UP000541444"/>
    </source>
</evidence>
<keyword evidence="1" id="KW-0472">Membrane</keyword>
<comment type="caution">
    <text evidence="2">The sequence shown here is derived from an EMBL/GenBank/DDBJ whole genome shotgun (WGS) entry which is preliminary data.</text>
</comment>
<dbReference type="AlphaFoldDB" id="A0A7J7KU95"/>
<sequence>MEWKLKLKICYCPSSIFIHLCPLYLYSSITYHKICPFHSIYCSLLSFCFYICDNLVILYFSVYFSLYFSSYNCLMISIFIVFTGHLFVAFHVPSIQAPEDLQLILEEDAKEKTIPTIPKI</sequence>
<feature type="transmembrane region" description="Helical" evidence="1">
    <location>
        <begin position="72"/>
        <end position="92"/>
    </location>
</feature>
<keyword evidence="3" id="KW-1185">Reference proteome</keyword>
<keyword evidence="1" id="KW-1133">Transmembrane helix</keyword>
<feature type="transmembrane region" description="Helical" evidence="1">
    <location>
        <begin position="38"/>
        <end position="60"/>
    </location>
</feature>
<dbReference type="Proteomes" id="UP000541444">
    <property type="component" value="Unassembled WGS sequence"/>
</dbReference>
<protein>
    <submittedName>
        <fullName evidence="2">Uncharacterized protein</fullName>
    </submittedName>
</protein>
<feature type="transmembrane region" description="Helical" evidence="1">
    <location>
        <begin position="7"/>
        <end position="26"/>
    </location>
</feature>
<accession>A0A7J7KU95</accession>
<gene>
    <name evidence="2" type="ORF">GIB67_040690</name>
</gene>
<organism evidence="2 3">
    <name type="scientific">Kingdonia uniflora</name>
    <dbReference type="NCBI Taxonomy" id="39325"/>
    <lineage>
        <taxon>Eukaryota</taxon>
        <taxon>Viridiplantae</taxon>
        <taxon>Streptophyta</taxon>
        <taxon>Embryophyta</taxon>
        <taxon>Tracheophyta</taxon>
        <taxon>Spermatophyta</taxon>
        <taxon>Magnoliopsida</taxon>
        <taxon>Ranunculales</taxon>
        <taxon>Circaeasteraceae</taxon>
        <taxon>Kingdonia</taxon>
    </lineage>
</organism>
<evidence type="ECO:0000313" key="2">
    <source>
        <dbReference type="EMBL" id="KAF6133926.1"/>
    </source>
</evidence>
<reference evidence="2 3" key="1">
    <citation type="journal article" date="2020" name="IScience">
        <title>Genome Sequencing of the Endangered Kingdonia uniflora (Circaeasteraceae, Ranunculales) Reveals Potential Mechanisms of Evolutionary Specialization.</title>
        <authorList>
            <person name="Sun Y."/>
            <person name="Deng T."/>
            <person name="Zhang A."/>
            <person name="Moore M.J."/>
            <person name="Landis J.B."/>
            <person name="Lin N."/>
            <person name="Zhang H."/>
            <person name="Zhang X."/>
            <person name="Huang J."/>
            <person name="Zhang X."/>
            <person name="Sun H."/>
            <person name="Wang H."/>
        </authorList>
    </citation>
    <scope>NUCLEOTIDE SEQUENCE [LARGE SCALE GENOMIC DNA]</scope>
    <source>
        <strain evidence="2">TB1705</strain>
        <tissue evidence="2">Leaf</tissue>
    </source>
</reference>
<evidence type="ECO:0000256" key="1">
    <source>
        <dbReference type="SAM" id="Phobius"/>
    </source>
</evidence>
<dbReference type="EMBL" id="JACGCM010002894">
    <property type="protein sequence ID" value="KAF6133926.1"/>
    <property type="molecule type" value="Genomic_DNA"/>
</dbReference>
<keyword evidence="1" id="KW-0812">Transmembrane</keyword>